<dbReference type="eggNOG" id="COG3613">
    <property type="taxonomic scope" value="Bacteria"/>
</dbReference>
<dbReference type="InterPro" id="IPR007710">
    <property type="entry name" value="Nucleoside_deoxyribTrfase"/>
</dbReference>
<accession>E8U7T7</accession>
<sequence length="350" mass="36171">MTAEFARLARGDAPAYLCTRVFHHGGRLVGARLERAVRAALTDALAARGLPITGPLTFLPYRDSNGAVLLGPQFTRGIYAVDTAQIGRATLVVAPIEDLNLDSSIAFELGFAGARGVPVLSALQNVVRFRHPASGVVSPLPPLLTPLAGTVVDAGAFPADGAPRDPDAYLAHVEDALTRTEAQVRAAVPAALDAPVPAWGNVPVRAGHLHVEVGGPSEDARAWAARTASALADAGWFVTTATREGARTRADLDAAVREDLHAALGAQVLVTRADTADMDAEAAAVTGLRAGLGRATVLSIGWAREVWNGDAYVLPVNLMPLHGARASVRTDAALLQAVQALMGDAATPGG</sequence>
<dbReference type="Proteomes" id="UP000008635">
    <property type="component" value="Chromosome"/>
</dbReference>
<dbReference type="Gene3D" id="3.40.50.450">
    <property type="match status" value="1"/>
</dbReference>
<organism evidence="1 2">
    <name type="scientific">Deinococcus maricopensis (strain DSM 21211 / LMG 22137 / NRRL B-23946 / LB-34)</name>
    <dbReference type="NCBI Taxonomy" id="709986"/>
    <lineage>
        <taxon>Bacteria</taxon>
        <taxon>Thermotogati</taxon>
        <taxon>Deinococcota</taxon>
        <taxon>Deinococci</taxon>
        <taxon>Deinococcales</taxon>
        <taxon>Deinococcaceae</taxon>
        <taxon>Deinococcus</taxon>
    </lineage>
</organism>
<proteinExistence type="predicted"/>
<dbReference type="OrthoDB" id="34100at2"/>
<protein>
    <submittedName>
        <fullName evidence="1">Uncharacterized protein</fullName>
    </submittedName>
</protein>
<name>E8U7T7_DEIML</name>
<reference evidence="2" key="2">
    <citation type="submission" date="2011-01" db="EMBL/GenBank/DDBJ databases">
        <title>The complete genome of Deinococcus maricopensis DSM 21211.</title>
        <authorList>
            <consortium name="US DOE Joint Genome Institute (JGI-PGF)"/>
            <person name="Lucas S."/>
            <person name="Copeland A."/>
            <person name="Lapidus A."/>
            <person name="Goodwin L."/>
            <person name="Pitluck S."/>
            <person name="Kyrpides N."/>
            <person name="Mavromatis K."/>
            <person name="Pagani I."/>
            <person name="Ivanova N."/>
            <person name="Ovchinnikova G."/>
            <person name="Zeytun A."/>
            <person name="Detter J.C."/>
            <person name="Han C."/>
            <person name="Land M."/>
            <person name="Hauser L."/>
            <person name="Markowitz V."/>
            <person name="Cheng J.-F."/>
            <person name="Hugenholtz P."/>
            <person name="Woyke T."/>
            <person name="Wu D."/>
            <person name="Pukall R."/>
            <person name="Gehrich-Schroeter G."/>
            <person name="Brambilla E."/>
            <person name="Klenk H.-P."/>
            <person name="Eisen J.A."/>
        </authorList>
    </citation>
    <scope>NUCLEOTIDE SEQUENCE [LARGE SCALE GENOMIC DNA]</scope>
    <source>
        <strain evidence="2">DSM 21211 / LMG 22137 / NRRL B-23946 / LB-34</strain>
    </source>
</reference>
<dbReference type="RefSeq" id="WP_013556631.1">
    <property type="nucleotide sequence ID" value="NC_014958.1"/>
</dbReference>
<reference evidence="1 2" key="1">
    <citation type="journal article" date="2011" name="Stand. Genomic Sci.">
        <title>Complete genome sequence of Deinococcus maricopensis type strain (LB-34).</title>
        <authorList>
            <person name="Pukall R."/>
            <person name="Zeytun A."/>
            <person name="Lucas S."/>
            <person name="Lapidus A."/>
            <person name="Hammon N."/>
            <person name="Deshpande S."/>
            <person name="Nolan M."/>
            <person name="Cheng J.F."/>
            <person name="Pitluck S."/>
            <person name="Liolios K."/>
            <person name="Pagani I."/>
            <person name="Mikhailova N."/>
            <person name="Ivanova N."/>
            <person name="Mavromatis K."/>
            <person name="Pati A."/>
            <person name="Tapia R."/>
            <person name="Han C."/>
            <person name="Goodwin L."/>
            <person name="Chen A."/>
            <person name="Palaniappan K."/>
            <person name="Land M."/>
            <person name="Hauser L."/>
            <person name="Chang Y.J."/>
            <person name="Jeffries C.D."/>
            <person name="Brambilla E.M."/>
            <person name="Rohde M."/>
            <person name="Goker M."/>
            <person name="Detter J.C."/>
            <person name="Woyke T."/>
            <person name="Bristow J."/>
            <person name="Eisen J.A."/>
            <person name="Markowitz V."/>
            <person name="Hugenholtz P."/>
            <person name="Kyrpides N.C."/>
            <person name="Klenk H.P."/>
        </authorList>
    </citation>
    <scope>NUCLEOTIDE SEQUENCE [LARGE SCALE GENOMIC DNA]</scope>
    <source>
        <strain evidence="2">DSM 21211 / LMG 22137 / NRRL B-23946 / LB-34</strain>
    </source>
</reference>
<dbReference type="EMBL" id="CP002454">
    <property type="protein sequence ID" value="ADV67126.1"/>
    <property type="molecule type" value="Genomic_DNA"/>
</dbReference>
<dbReference type="SUPFAM" id="SSF52309">
    <property type="entry name" value="N-(deoxy)ribosyltransferase-like"/>
    <property type="match status" value="1"/>
</dbReference>
<evidence type="ECO:0000313" key="2">
    <source>
        <dbReference type="Proteomes" id="UP000008635"/>
    </source>
</evidence>
<dbReference type="HOGENOM" id="CLU_796551_0_0_0"/>
<gene>
    <name evidence="1" type="ordered locus">Deima_1477</name>
</gene>
<evidence type="ECO:0000313" key="1">
    <source>
        <dbReference type="EMBL" id="ADV67126.1"/>
    </source>
</evidence>
<dbReference type="AlphaFoldDB" id="E8U7T7"/>
<keyword evidence="2" id="KW-1185">Reference proteome</keyword>
<dbReference type="Pfam" id="PF05014">
    <property type="entry name" value="Nuc_deoxyrib_tr"/>
    <property type="match status" value="1"/>
</dbReference>
<dbReference type="KEGG" id="dmr:Deima_1477"/>
<dbReference type="STRING" id="709986.Deima_1477"/>